<proteinExistence type="inferred from homology"/>
<keyword evidence="4" id="KW-0067">ATP-binding</keyword>
<dbReference type="InterPro" id="IPR015854">
    <property type="entry name" value="ABC_transpr_LolD-like"/>
</dbReference>
<evidence type="ECO:0000313" key="6">
    <source>
        <dbReference type="EMBL" id="OGK00970.1"/>
    </source>
</evidence>
<keyword evidence="3" id="KW-0547">Nucleotide-binding</keyword>
<name>A0A1F7F2S9_UNCRA</name>
<dbReference type="SUPFAM" id="SSF52540">
    <property type="entry name" value="P-loop containing nucleoside triphosphate hydrolases"/>
    <property type="match status" value="1"/>
</dbReference>
<dbReference type="PANTHER" id="PTHR24220:SF689">
    <property type="entry name" value="LIPOPROTEIN-RELEASING SYSTEM ATP-BINDING PROTEIN LOLD"/>
    <property type="match status" value="1"/>
</dbReference>
<gene>
    <name evidence="6" type="ORF">A2519_17060</name>
</gene>
<evidence type="ECO:0000256" key="3">
    <source>
        <dbReference type="ARBA" id="ARBA00022741"/>
    </source>
</evidence>
<feature type="domain" description="ABC transporter" evidence="5">
    <location>
        <begin position="4"/>
        <end position="221"/>
    </location>
</feature>
<dbReference type="InterPro" id="IPR003593">
    <property type="entry name" value="AAA+_ATPase"/>
</dbReference>
<dbReference type="GO" id="GO:0005886">
    <property type="term" value="C:plasma membrane"/>
    <property type="evidence" value="ECO:0007669"/>
    <property type="project" value="TreeGrafter"/>
</dbReference>
<sequence>MNELSITKLSRFYRNKNVAITAIDNLTGSFRSGEMTVIHGSSGSGKSTLLLMLGGMMRPSSGSVHFNGNDLYKMKGAEIRAFRNRTVGFIFQKFYLLPYLSVRQNLALPLHLGPGDSFCPDRLNALLERFRLTHRLEHRPGELSVGEQQRVALIRALIKDPAIILADEPTGNLDPENLAIVAEALHEEARKGRIVILVTHNAPLFSMGDHAFRLVNGRFTA</sequence>
<dbReference type="GO" id="GO:0022857">
    <property type="term" value="F:transmembrane transporter activity"/>
    <property type="evidence" value="ECO:0007669"/>
    <property type="project" value="TreeGrafter"/>
</dbReference>
<dbReference type="SMART" id="SM00382">
    <property type="entry name" value="AAA"/>
    <property type="match status" value="1"/>
</dbReference>
<comment type="caution">
    <text evidence="6">The sequence shown here is derived from an EMBL/GenBank/DDBJ whole genome shotgun (WGS) entry which is preliminary data.</text>
</comment>
<organism evidence="6 7">
    <name type="scientific">Candidatus Raymondbacteria bacterium RIFOXYD12_FULL_49_13</name>
    <dbReference type="NCBI Taxonomy" id="1817890"/>
    <lineage>
        <taxon>Bacteria</taxon>
        <taxon>Raymondiibacteriota</taxon>
    </lineage>
</organism>
<dbReference type="PROSITE" id="PS00211">
    <property type="entry name" value="ABC_TRANSPORTER_1"/>
    <property type="match status" value="1"/>
</dbReference>
<dbReference type="CDD" id="cd03255">
    <property type="entry name" value="ABC_MJ0796_LolCDE_FtsE"/>
    <property type="match status" value="1"/>
</dbReference>
<dbReference type="InterPro" id="IPR017871">
    <property type="entry name" value="ABC_transporter-like_CS"/>
</dbReference>
<dbReference type="Gene3D" id="3.40.50.300">
    <property type="entry name" value="P-loop containing nucleotide triphosphate hydrolases"/>
    <property type="match status" value="1"/>
</dbReference>
<dbReference type="InterPro" id="IPR003439">
    <property type="entry name" value="ABC_transporter-like_ATP-bd"/>
</dbReference>
<evidence type="ECO:0000256" key="2">
    <source>
        <dbReference type="ARBA" id="ARBA00022448"/>
    </source>
</evidence>
<dbReference type="Pfam" id="PF00005">
    <property type="entry name" value="ABC_tran"/>
    <property type="match status" value="1"/>
</dbReference>
<dbReference type="GO" id="GO:0005524">
    <property type="term" value="F:ATP binding"/>
    <property type="evidence" value="ECO:0007669"/>
    <property type="project" value="UniProtKB-KW"/>
</dbReference>
<evidence type="ECO:0000256" key="1">
    <source>
        <dbReference type="ARBA" id="ARBA00005417"/>
    </source>
</evidence>
<dbReference type="GO" id="GO:0016887">
    <property type="term" value="F:ATP hydrolysis activity"/>
    <property type="evidence" value="ECO:0007669"/>
    <property type="project" value="InterPro"/>
</dbReference>
<dbReference type="Proteomes" id="UP000179243">
    <property type="component" value="Unassembled WGS sequence"/>
</dbReference>
<dbReference type="EMBL" id="MFYX01000136">
    <property type="protein sequence ID" value="OGK00970.1"/>
    <property type="molecule type" value="Genomic_DNA"/>
</dbReference>
<comment type="similarity">
    <text evidence="1">Belongs to the ABC transporter superfamily.</text>
</comment>
<evidence type="ECO:0000256" key="4">
    <source>
        <dbReference type="ARBA" id="ARBA00022840"/>
    </source>
</evidence>
<dbReference type="InterPro" id="IPR017911">
    <property type="entry name" value="MacB-like_ATP-bd"/>
</dbReference>
<dbReference type="PROSITE" id="PS50893">
    <property type="entry name" value="ABC_TRANSPORTER_2"/>
    <property type="match status" value="1"/>
</dbReference>
<reference evidence="6 7" key="1">
    <citation type="journal article" date="2016" name="Nat. Commun.">
        <title>Thousands of microbial genomes shed light on interconnected biogeochemical processes in an aquifer system.</title>
        <authorList>
            <person name="Anantharaman K."/>
            <person name="Brown C.T."/>
            <person name="Hug L.A."/>
            <person name="Sharon I."/>
            <person name="Castelle C.J."/>
            <person name="Probst A.J."/>
            <person name="Thomas B.C."/>
            <person name="Singh A."/>
            <person name="Wilkins M.J."/>
            <person name="Karaoz U."/>
            <person name="Brodie E.L."/>
            <person name="Williams K.H."/>
            <person name="Hubbard S.S."/>
            <person name="Banfield J.F."/>
        </authorList>
    </citation>
    <scope>NUCLEOTIDE SEQUENCE [LARGE SCALE GENOMIC DNA]</scope>
</reference>
<dbReference type="PANTHER" id="PTHR24220">
    <property type="entry name" value="IMPORT ATP-BINDING PROTEIN"/>
    <property type="match status" value="1"/>
</dbReference>
<evidence type="ECO:0000313" key="7">
    <source>
        <dbReference type="Proteomes" id="UP000179243"/>
    </source>
</evidence>
<dbReference type="InterPro" id="IPR027417">
    <property type="entry name" value="P-loop_NTPase"/>
</dbReference>
<dbReference type="AlphaFoldDB" id="A0A1F7F2S9"/>
<protein>
    <recommendedName>
        <fullName evidence="5">ABC transporter domain-containing protein</fullName>
    </recommendedName>
</protein>
<keyword evidence="2" id="KW-0813">Transport</keyword>
<evidence type="ECO:0000259" key="5">
    <source>
        <dbReference type="PROSITE" id="PS50893"/>
    </source>
</evidence>
<accession>A0A1F7F2S9</accession>